<accession>A0A0A9FKR1</accession>
<evidence type="ECO:0000313" key="1">
    <source>
        <dbReference type="EMBL" id="JAE11824.1"/>
    </source>
</evidence>
<reference evidence="1" key="2">
    <citation type="journal article" date="2015" name="Data Brief">
        <title>Shoot transcriptome of the giant reed, Arundo donax.</title>
        <authorList>
            <person name="Barrero R.A."/>
            <person name="Guerrero F.D."/>
            <person name="Moolhuijzen P."/>
            <person name="Goolsby J.A."/>
            <person name="Tidwell J."/>
            <person name="Bellgard S.E."/>
            <person name="Bellgard M.I."/>
        </authorList>
    </citation>
    <scope>NUCLEOTIDE SEQUENCE</scope>
    <source>
        <tissue evidence="1">Shoot tissue taken approximately 20 cm above the soil surface</tissue>
    </source>
</reference>
<protein>
    <submittedName>
        <fullName evidence="1">Uncharacterized protein</fullName>
    </submittedName>
</protein>
<reference evidence="1" key="1">
    <citation type="submission" date="2014-09" db="EMBL/GenBank/DDBJ databases">
        <authorList>
            <person name="Magalhaes I.L.F."/>
            <person name="Oliveira U."/>
            <person name="Santos F.R."/>
            <person name="Vidigal T.H.D.A."/>
            <person name="Brescovit A.D."/>
            <person name="Santos A.J."/>
        </authorList>
    </citation>
    <scope>NUCLEOTIDE SEQUENCE</scope>
    <source>
        <tissue evidence="1">Shoot tissue taken approximately 20 cm above the soil surface</tissue>
    </source>
</reference>
<proteinExistence type="predicted"/>
<name>A0A0A9FKR1_ARUDO</name>
<organism evidence="1">
    <name type="scientific">Arundo donax</name>
    <name type="common">Giant reed</name>
    <name type="synonym">Donax arundinaceus</name>
    <dbReference type="NCBI Taxonomy" id="35708"/>
    <lineage>
        <taxon>Eukaryota</taxon>
        <taxon>Viridiplantae</taxon>
        <taxon>Streptophyta</taxon>
        <taxon>Embryophyta</taxon>
        <taxon>Tracheophyta</taxon>
        <taxon>Spermatophyta</taxon>
        <taxon>Magnoliopsida</taxon>
        <taxon>Liliopsida</taxon>
        <taxon>Poales</taxon>
        <taxon>Poaceae</taxon>
        <taxon>PACMAD clade</taxon>
        <taxon>Arundinoideae</taxon>
        <taxon>Arundineae</taxon>
        <taxon>Arundo</taxon>
    </lineage>
</organism>
<dbReference type="AlphaFoldDB" id="A0A0A9FKR1"/>
<dbReference type="EMBL" id="GBRH01186072">
    <property type="protein sequence ID" value="JAE11824.1"/>
    <property type="molecule type" value="Transcribed_RNA"/>
</dbReference>
<sequence length="29" mass="3321">MNMSHELGLQPCLLIQLRTSYFHCSTSPL</sequence>